<feature type="transmembrane region" description="Helical" evidence="6">
    <location>
        <begin position="288"/>
        <end position="312"/>
    </location>
</feature>
<feature type="transmembrane region" description="Helical" evidence="6">
    <location>
        <begin position="68"/>
        <end position="88"/>
    </location>
</feature>
<dbReference type="PIRSF" id="PIRSF006060">
    <property type="entry name" value="AA_transporter"/>
    <property type="match status" value="1"/>
</dbReference>
<feature type="transmembrane region" description="Helical" evidence="6">
    <location>
        <begin position="172"/>
        <end position="192"/>
    </location>
</feature>
<dbReference type="Gene3D" id="1.20.1740.10">
    <property type="entry name" value="Amino acid/polyamine transporter I"/>
    <property type="match status" value="1"/>
</dbReference>
<gene>
    <name evidence="7" type="primary">yhdG</name>
    <name evidence="7" type="ORF">LMG28138_02212</name>
</gene>
<dbReference type="PANTHER" id="PTHR43243">
    <property type="entry name" value="INNER MEMBRANE TRANSPORTER YGJI-RELATED"/>
    <property type="match status" value="1"/>
</dbReference>
<evidence type="ECO:0000256" key="3">
    <source>
        <dbReference type="ARBA" id="ARBA00022692"/>
    </source>
</evidence>
<feature type="transmembrane region" description="Helical" evidence="6">
    <location>
        <begin position="443"/>
        <end position="461"/>
    </location>
</feature>
<accession>A0A6S7CRS0</accession>
<feature type="transmembrane region" description="Helical" evidence="6">
    <location>
        <begin position="204"/>
        <end position="222"/>
    </location>
</feature>
<keyword evidence="4 6" id="KW-1133">Transmembrane helix</keyword>
<evidence type="ECO:0000256" key="1">
    <source>
        <dbReference type="ARBA" id="ARBA00004141"/>
    </source>
</evidence>
<feature type="transmembrane region" description="Helical" evidence="6">
    <location>
        <begin position="40"/>
        <end position="62"/>
    </location>
</feature>
<keyword evidence="5 6" id="KW-0472">Membrane</keyword>
<dbReference type="RefSeq" id="WP_175104810.1">
    <property type="nucleotide sequence ID" value="NZ_CADIKM010000008.1"/>
</dbReference>
<feature type="transmembrane region" description="Helical" evidence="6">
    <location>
        <begin position="384"/>
        <end position="403"/>
    </location>
</feature>
<keyword evidence="8" id="KW-1185">Reference proteome</keyword>
<evidence type="ECO:0000313" key="8">
    <source>
        <dbReference type="Proteomes" id="UP000494115"/>
    </source>
</evidence>
<dbReference type="EMBL" id="CADIKM010000008">
    <property type="protein sequence ID" value="CAB3786388.1"/>
    <property type="molecule type" value="Genomic_DNA"/>
</dbReference>
<feature type="transmembrane region" description="Helical" evidence="6">
    <location>
        <begin position="409"/>
        <end position="431"/>
    </location>
</feature>
<evidence type="ECO:0000256" key="2">
    <source>
        <dbReference type="ARBA" id="ARBA00022448"/>
    </source>
</evidence>
<reference evidence="7 8" key="1">
    <citation type="submission" date="2020-04" db="EMBL/GenBank/DDBJ databases">
        <authorList>
            <person name="De Canck E."/>
        </authorList>
    </citation>
    <scope>NUCLEOTIDE SEQUENCE [LARGE SCALE GENOMIC DNA]</scope>
    <source>
        <strain evidence="7 8">LMG 28138</strain>
    </source>
</reference>
<feature type="transmembrane region" description="Helical" evidence="6">
    <location>
        <begin position="247"/>
        <end position="267"/>
    </location>
</feature>
<dbReference type="PANTHER" id="PTHR43243:SF4">
    <property type="entry name" value="CATIONIC AMINO ACID TRANSPORTER 4"/>
    <property type="match status" value="1"/>
</dbReference>
<proteinExistence type="predicted"/>
<dbReference type="Proteomes" id="UP000494115">
    <property type="component" value="Unassembled WGS sequence"/>
</dbReference>
<dbReference type="Pfam" id="PF13520">
    <property type="entry name" value="AA_permease_2"/>
    <property type="match status" value="1"/>
</dbReference>
<dbReference type="GO" id="GO:0015171">
    <property type="term" value="F:amino acid transmembrane transporter activity"/>
    <property type="evidence" value="ECO:0007669"/>
    <property type="project" value="TreeGrafter"/>
</dbReference>
<dbReference type="GO" id="GO:0016020">
    <property type="term" value="C:membrane"/>
    <property type="evidence" value="ECO:0007669"/>
    <property type="project" value="UniProtKB-SubCell"/>
</dbReference>
<comment type="subcellular location">
    <subcellularLocation>
        <location evidence="1">Membrane</location>
        <topology evidence="1">Multi-pass membrane protein</topology>
    </subcellularLocation>
</comment>
<dbReference type="InterPro" id="IPR002293">
    <property type="entry name" value="AA/rel_permease1"/>
</dbReference>
<feature type="transmembrane region" description="Helical" evidence="6">
    <location>
        <begin position="332"/>
        <end position="355"/>
    </location>
</feature>
<keyword evidence="2" id="KW-0813">Transport</keyword>
<name>A0A6S7CRS0_9BURK</name>
<organism evidence="7 8">
    <name type="scientific">Pararobbsia alpina</name>
    <dbReference type="NCBI Taxonomy" id="621374"/>
    <lineage>
        <taxon>Bacteria</taxon>
        <taxon>Pseudomonadati</taxon>
        <taxon>Pseudomonadota</taxon>
        <taxon>Betaproteobacteria</taxon>
        <taxon>Burkholderiales</taxon>
        <taxon>Burkholderiaceae</taxon>
        <taxon>Pararobbsia</taxon>
    </lineage>
</organism>
<dbReference type="AlphaFoldDB" id="A0A6S7CRS0"/>
<feature type="transmembrane region" description="Helical" evidence="6">
    <location>
        <begin position="467"/>
        <end position="486"/>
    </location>
</feature>
<evidence type="ECO:0000256" key="6">
    <source>
        <dbReference type="SAM" id="Phobius"/>
    </source>
</evidence>
<evidence type="ECO:0000256" key="5">
    <source>
        <dbReference type="ARBA" id="ARBA00023136"/>
    </source>
</evidence>
<protein>
    <submittedName>
        <fullName evidence="7">Putative amino acid permease YhdG</fullName>
    </submittedName>
</protein>
<evidence type="ECO:0000313" key="7">
    <source>
        <dbReference type="EMBL" id="CAB3786388.1"/>
    </source>
</evidence>
<keyword evidence="3 6" id="KW-0812">Transmembrane</keyword>
<evidence type="ECO:0000256" key="4">
    <source>
        <dbReference type="ARBA" id="ARBA00022989"/>
    </source>
</evidence>
<sequence>MTLFARKTIAALQAEAEADHKQGSAETLRTLKRSLSGMDLTLLGIGCIIGAGIFVLTGHAAAANAGPAVVLSFVLGAIVCAFAGLCYAEMASTVPVSGSAYTYAYATMGEFIAWLIGWDLILEYCLGATSVAIGWSGYVVSFLHGFGIEVPNALSTAPFAFDTVSRWTQTGAILNIPAMLIVAVITILLVIGIRESARVNSVMVVIKVVIVIAFVAAGFSYVDGANWVTSGNPQGAFVPPSQGEDGVFGWSGVVRGAAVVFFAYVGFDSVSTVAQETVNPKRNVPIGLLGSLIICTVLYVLVSYVLTGIVPYDKLNVSDPIAVGVDMIGMPWLSSIVKLGAIFGLTSVILVLLLSQPRIFYTMSKDGLLPPFAAKIHPRFRTPYITTIVTGTIVMLLAGLLPIGLVGELVSIGTLFAFAVVSVGVVVLRITQPGLHRPFRTPAVFVVGPLGALAAIFLMAGLPADTWIRLGVWMVIGVVIYFAYGIRHSKLLRDRAKQNF</sequence>